<name>A0A4D9EN63_9SAUR</name>
<gene>
    <name evidence="1" type="ORF">DR999_PMT06378</name>
</gene>
<sequence length="114" mass="12765">MAAQHRIQPCWGEAQDRIQGTLPELSDWNRVLGLHEIPRLPPSHRHCPGGGWIGLPHHQGEGDILVLNLFTESLGKWVKGECLKRSDPRLENILNEARSCSACLLCQCCQLLLP</sequence>
<proteinExistence type="predicted"/>
<accession>A0A4D9EN63</accession>
<comment type="caution">
    <text evidence="1">The sequence shown here is derived from an EMBL/GenBank/DDBJ whole genome shotgun (WGS) entry which is preliminary data.</text>
</comment>
<reference evidence="1 2" key="2">
    <citation type="submission" date="2019-04" db="EMBL/GenBank/DDBJ databases">
        <title>The genome sequence of big-headed turtle.</title>
        <authorList>
            <person name="Gong S."/>
        </authorList>
    </citation>
    <scope>NUCLEOTIDE SEQUENCE [LARGE SCALE GENOMIC DNA]</scope>
    <source>
        <strain evidence="1">DO16091913</strain>
        <tissue evidence="1">Muscle</tissue>
    </source>
</reference>
<evidence type="ECO:0000313" key="1">
    <source>
        <dbReference type="EMBL" id="TFK10455.1"/>
    </source>
</evidence>
<evidence type="ECO:0000313" key="2">
    <source>
        <dbReference type="Proteomes" id="UP000297703"/>
    </source>
</evidence>
<dbReference type="AlphaFoldDB" id="A0A4D9EN63"/>
<organism evidence="1 2">
    <name type="scientific">Platysternon megacephalum</name>
    <name type="common">big-headed turtle</name>
    <dbReference type="NCBI Taxonomy" id="55544"/>
    <lineage>
        <taxon>Eukaryota</taxon>
        <taxon>Metazoa</taxon>
        <taxon>Chordata</taxon>
        <taxon>Craniata</taxon>
        <taxon>Vertebrata</taxon>
        <taxon>Euteleostomi</taxon>
        <taxon>Archelosauria</taxon>
        <taxon>Testudinata</taxon>
        <taxon>Testudines</taxon>
        <taxon>Cryptodira</taxon>
        <taxon>Durocryptodira</taxon>
        <taxon>Testudinoidea</taxon>
        <taxon>Platysternidae</taxon>
        <taxon>Platysternon</taxon>
    </lineage>
</organism>
<reference evidence="1 2" key="1">
    <citation type="submission" date="2019-04" db="EMBL/GenBank/DDBJ databases">
        <title>Draft genome of the big-headed turtle Platysternon megacephalum.</title>
        <authorList>
            <person name="Gong S."/>
        </authorList>
    </citation>
    <scope>NUCLEOTIDE SEQUENCE [LARGE SCALE GENOMIC DNA]</scope>
    <source>
        <strain evidence="1">DO16091913</strain>
        <tissue evidence="1">Muscle</tissue>
    </source>
</reference>
<dbReference type="Proteomes" id="UP000297703">
    <property type="component" value="Unassembled WGS sequence"/>
</dbReference>
<dbReference type="EMBL" id="QXTE01000040">
    <property type="protein sequence ID" value="TFK10455.1"/>
    <property type="molecule type" value="Genomic_DNA"/>
</dbReference>
<protein>
    <submittedName>
        <fullName evidence="1">Cullin-5</fullName>
    </submittedName>
</protein>
<keyword evidence="2" id="KW-1185">Reference proteome</keyword>